<evidence type="ECO:0000313" key="1">
    <source>
        <dbReference type="EMBL" id="MBB6142383.1"/>
    </source>
</evidence>
<name>A0A841JMC2_9BACT</name>
<comment type="caution">
    <text evidence="1">The sequence shown here is derived from an EMBL/GenBank/DDBJ whole genome shotgun (WGS) entry which is preliminary data.</text>
</comment>
<keyword evidence="2" id="KW-1185">Reference proteome</keyword>
<dbReference type="RefSeq" id="WP_050057620.1">
    <property type="nucleotide sequence ID" value="NZ_JACHEK010000001.1"/>
</dbReference>
<organism evidence="1 2">
    <name type="scientific">Silvibacterium bohemicum</name>
    <dbReference type="NCBI Taxonomy" id="1577686"/>
    <lineage>
        <taxon>Bacteria</taxon>
        <taxon>Pseudomonadati</taxon>
        <taxon>Acidobacteriota</taxon>
        <taxon>Terriglobia</taxon>
        <taxon>Terriglobales</taxon>
        <taxon>Acidobacteriaceae</taxon>
        <taxon>Silvibacterium</taxon>
    </lineage>
</organism>
<dbReference type="OrthoDB" id="122948at2"/>
<proteinExistence type="predicted"/>
<protein>
    <submittedName>
        <fullName evidence="1">Uncharacterized protein</fullName>
    </submittedName>
</protein>
<dbReference type="EMBL" id="JACHEK010000001">
    <property type="protein sequence ID" value="MBB6142383.1"/>
    <property type="molecule type" value="Genomic_DNA"/>
</dbReference>
<sequence>MNMRELRDTRKLKAWLRAGKSIELRDRDLVIGRIVPEEKVPSEKDWPDFEARHRELFGDRVFNAVENFLEDRHGRY</sequence>
<evidence type="ECO:0000313" key="2">
    <source>
        <dbReference type="Proteomes" id="UP000538666"/>
    </source>
</evidence>
<gene>
    <name evidence="1" type="ORF">HNQ77_000321</name>
</gene>
<dbReference type="AlphaFoldDB" id="A0A841JMC2"/>
<reference evidence="1 2" key="1">
    <citation type="submission" date="2020-08" db="EMBL/GenBank/DDBJ databases">
        <title>Genomic Encyclopedia of Type Strains, Phase IV (KMG-IV): sequencing the most valuable type-strain genomes for metagenomic binning, comparative biology and taxonomic classification.</title>
        <authorList>
            <person name="Goeker M."/>
        </authorList>
    </citation>
    <scope>NUCLEOTIDE SEQUENCE [LARGE SCALE GENOMIC DNA]</scope>
    <source>
        <strain evidence="1 2">DSM 103733</strain>
    </source>
</reference>
<accession>A0A841JMC2</accession>
<dbReference type="Proteomes" id="UP000538666">
    <property type="component" value="Unassembled WGS sequence"/>
</dbReference>